<dbReference type="OrthoDB" id="9809773at2"/>
<dbReference type="PANTHER" id="PTHR43847">
    <property type="entry name" value="BLL3993 PROTEIN"/>
    <property type="match status" value="1"/>
</dbReference>
<dbReference type="GO" id="GO:0012505">
    <property type="term" value="C:endomembrane system"/>
    <property type="evidence" value="ECO:0007669"/>
    <property type="project" value="UniProtKB-SubCell"/>
</dbReference>
<evidence type="ECO:0000313" key="6">
    <source>
        <dbReference type="EMBL" id="RKR13441.1"/>
    </source>
</evidence>
<keyword evidence="2 5" id="KW-0812">Transmembrane</keyword>
<evidence type="ECO:0000256" key="4">
    <source>
        <dbReference type="ARBA" id="ARBA00023136"/>
    </source>
</evidence>
<keyword evidence="7" id="KW-1185">Reference proteome</keyword>
<dbReference type="Proteomes" id="UP000269412">
    <property type="component" value="Unassembled WGS sequence"/>
</dbReference>
<keyword evidence="3 5" id="KW-1133">Transmembrane helix</keyword>
<comment type="subcellular location">
    <subcellularLocation>
        <location evidence="1">Endomembrane system</location>
        <topology evidence="1">Multi-pass membrane protein</topology>
    </subcellularLocation>
</comment>
<dbReference type="InterPro" id="IPR007318">
    <property type="entry name" value="Phopholipid_MeTrfase"/>
</dbReference>
<comment type="caution">
    <text evidence="6">The sequence shown here is derived from an EMBL/GenBank/DDBJ whole genome shotgun (WGS) entry which is preliminary data.</text>
</comment>
<proteinExistence type="predicted"/>
<evidence type="ECO:0000256" key="3">
    <source>
        <dbReference type="ARBA" id="ARBA00022989"/>
    </source>
</evidence>
<dbReference type="InterPro" id="IPR052527">
    <property type="entry name" value="Metal_cation-efflux_comp"/>
</dbReference>
<protein>
    <submittedName>
        <fullName evidence="6">Protein-S-isoprenylcysteine O-methyltransferase Ste14</fullName>
    </submittedName>
</protein>
<dbReference type="GO" id="GO:0008168">
    <property type="term" value="F:methyltransferase activity"/>
    <property type="evidence" value="ECO:0007669"/>
    <property type="project" value="UniProtKB-KW"/>
</dbReference>
<dbReference type="PANTHER" id="PTHR43847:SF1">
    <property type="entry name" value="BLL3993 PROTEIN"/>
    <property type="match status" value="1"/>
</dbReference>
<reference evidence="6 7" key="1">
    <citation type="submission" date="2018-10" db="EMBL/GenBank/DDBJ databases">
        <title>Genomic Encyclopedia of Archaeal and Bacterial Type Strains, Phase II (KMG-II): from individual species to whole genera.</title>
        <authorList>
            <person name="Goeker M."/>
        </authorList>
    </citation>
    <scope>NUCLEOTIDE SEQUENCE [LARGE SCALE GENOMIC DNA]</scope>
    <source>
        <strain evidence="6 7">DSM 25230</strain>
    </source>
</reference>
<dbReference type="Gene3D" id="1.20.120.1630">
    <property type="match status" value="1"/>
</dbReference>
<evidence type="ECO:0000256" key="1">
    <source>
        <dbReference type="ARBA" id="ARBA00004127"/>
    </source>
</evidence>
<dbReference type="AlphaFoldDB" id="A0A495E9S6"/>
<feature type="transmembrane region" description="Helical" evidence="5">
    <location>
        <begin position="6"/>
        <end position="25"/>
    </location>
</feature>
<accession>A0A495E9S6</accession>
<dbReference type="RefSeq" id="WP_121067606.1">
    <property type="nucleotide sequence ID" value="NZ_RBIQ01000008.1"/>
</dbReference>
<dbReference type="Pfam" id="PF04191">
    <property type="entry name" value="PEMT"/>
    <property type="match status" value="1"/>
</dbReference>
<keyword evidence="6" id="KW-0489">Methyltransferase</keyword>
<name>A0A495E9S6_9FLAO</name>
<feature type="transmembrane region" description="Helical" evidence="5">
    <location>
        <begin position="37"/>
        <end position="58"/>
    </location>
</feature>
<feature type="transmembrane region" description="Helical" evidence="5">
    <location>
        <begin position="89"/>
        <end position="116"/>
    </location>
</feature>
<gene>
    <name evidence="6" type="ORF">CLV91_2160</name>
</gene>
<sequence>MKLKLPPVVVLGIFALLMFLCVKVLPFGNFNFFGRIYLMYVLLSVALLIGFFAVAQFYTQKTTVDPMNPNKVSSLVTGGLYKFSRNPMYLAMLLVLISFCLWLGNAFNSLLIAGFVHFMNKFQIIPEEEILSNHFGKAYKAYCAKVRRWF</sequence>
<evidence type="ECO:0000313" key="7">
    <source>
        <dbReference type="Proteomes" id="UP000269412"/>
    </source>
</evidence>
<evidence type="ECO:0000256" key="5">
    <source>
        <dbReference type="SAM" id="Phobius"/>
    </source>
</evidence>
<dbReference type="EMBL" id="RBIQ01000008">
    <property type="protein sequence ID" value="RKR13441.1"/>
    <property type="molecule type" value="Genomic_DNA"/>
</dbReference>
<keyword evidence="6" id="KW-0808">Transferase</keyword>
<dbReference type="GO" id="GO:0032259">
    <property type="term" value="P:methylation"/>
    <property type="evidence" value="ECO:0007669"/>
    <property type="project" value="UniProtKB-KW"/>
</dbReference>
<organism evidence="6 7">
    <name type="scientific">Maribacter vaceletii</name>
    <dbReference type="NCBI Taxonomy" id="1206816"/>
    <lineage>
        <taxon>Bacteria</taxon>
        <taxon>Pseudomonadati</taxon>
        <taxon>Bacteroidota</taxon>
        <taxon>Flavobacteriia</taxon>
        <taxon>Flavobacteriales</taxon>
        <taxon>Flavobacteriaceae</taxon>
        <taxon>Maribacter</taxon>
    </lineage>
</organism>
<evidence type="ECO:0000256" key="2">
    <source>
        <dbReference type="ARBA" id="ARBA00022692"/>
    </source>
</evidence>
<keyword evidence="4 5" id="KW-0472">Membrane</keyword>